<evidence type="ECO:0000313" key="2">
    <source>
        <dbReference type="Proteomes" id="UP000553632"/>
    </source>
</evidence>
<protein>
    <submittedName>
        <fullName evidence="1">Uncharacterized protein</fullName>
    </submittedName>
</protein>
<organism evidence="1 2">
    <name type="scientific">Perkinsus olseni</name>
    <name type="common">Perkinsus atlanticus</name>
    <dbReference type="NCBI Taxonomy" id="32597"/>
    <lineage>
        <taxon>Eukaryota</taxon>
        <taxon>Sar</taxon>
        <taxon>Alveolata</taxon>
        <taxon>Perkinsozoa</taxon>
        <taxon>Perkinsea</taxon>
        <taxon>Perkinsida</taxon>
        <taxon>Perkinsidae</taxon>
        <taxon>Perkinsus</taxon>
    </lineage>
</organism>
<proteinExistence type="predicted"/>
<name>A0A7J6U7D7_PEROL</name>
<reference evidence="1 2" key="1">
    <citation type="submission" date="2020-04" db="EMBL/GenBank/DDBJ databases">
        <title>Perkinsus olseni comparative genomics.</title>
        <authorList>
            <person name="Bogema D.R."/>
        </authorList>
    </citation>
    <scope>NUCLEOTIDE SEQUENCE [LARGE SCALE GENOMIC DNA]</scope>
    <source>
        <strain evidence="1 2">ATCC PRA-207</strain>
    </source>
</reference>
<gene>
    <name evidence="1" type="ORF">FOZ63_019883</name>
</gene>
<evidence type="ECO:0000313" key="1">
    <source>
        <dbReference type="EMBL" id="KAF4753664.1"/>
    </source>
</evidence>
<keyword evidence="2" id="KW-1185">Reference proteome</keyword>
<dbReference type="Proteomes" id="UP000553632">
    <property type="component" value="Unassembled WGS sequence"/>
</dbReference>
<accession>A0A7J6U7D7</accession>
<dbReference type="EMBL" id="JABANO010005352">
    <property type="protein sequence ID" value="KAF4753664.1"/>
    <property type="molecule type" value="Genomic_DNA"/>
</dbReference>
<dbReference type="AlphaFoldDB" id="A0A7J6U7D7"/>
<sequence>MTRRTVTECSHGRMVVGMKVAGRLESRTVVVFIEQPRERSEKASGKMVTEFAGWVPHRLLAAPHLKPPRTRLPLQQQQLMPLPSPRPIALPSNNSGMRIVEFDG</sequence>
<comment type="caution">
    <text evidence="1">The sequence shown here is derived from an EMBL/GenBank/DDBJ whole genome shotgun (WGS) entry which is preliminary data.</text>
</comment>